<keyword evidence="2" id="KW-0808">Transferase</keyword>
<feature type="domain" description="Polymerase beta nucleotidyltransferase" evidence="1">
    <location>
        <begin position="29"/>
        <end position="109"/>
    </location>
</feature>
<evidence type="ECO:0000259" key="1">
    <source>
        <dbReference type="Pfam" id="PF18765"/>
    </source>
</evidence>
<dbReference type="GeneID" id="40264917"/>
<dbReference type="AlphaFoldDB" id="A0A4P8WJE4"/>
<dbReference type="GO" id="GO:0016740">
    <property type="term" value="F:transferase activity"/>
    <property type="evidence" value="ECO:0007669"/>
    <property type="project" value="UniProtKB-KW"/>
</dbReference>
<dbReference type="RefSeq" id="WP_138244528.1">
    <property type="nucleotide sequence ID" value="NZ_CP040330.1"/>
</dbReference>
<dbReference type="PANTHER" id="PTHR43852:SF3">
    <property type="entry name" value="NUCLEOTIDYLTRANSFERASE"/>
    <property type="match status" value="1"/>
</dbReference>
<dbReference type="CDD" id="cd05403">
    <property type="entry name" value="NT_KNTase_like"/>
    <property type="match status" value="1"/>
</dbReference>
<dbReference type="KEGG" id="nvr:FEJ81_06550"/>
<evidence type="ECO:0000313" key="2">
    <source>
        <dbReference type="EMBL" id="QCS42031.1"/>
    </source>
</evidence>
<dbReference type="OrthoDB" id="61846at2157"/>
<sequence>MRDNARVSDGDLAVDIDLEGFRSVFDDADVCYAVLFGSFVTGSGSPTSDLDVCVRFVDECSRRERFRQRNRIDSALQSYTAPFVDVSDFEALPDTVAQNALQDGFLVYGDPATKAADERQLAQQTNESSEQRERRRREFIDRLAEGNV</sequence>
<evidence type="ECO:0000313" key="3">
    <source>
        <dbReference type="Proteomes" id="UP000302218"/>
    </source>
</evidence>
<accession>A0A4P8WJE4</accession>
<name>A0A4P8WJE4_9EURY</name>
<gene>
    <name evidence="2" type="ORF">FEJ81_06550</name>
</gene>
<dbReference type="InterPro" id="IPR052930">
    <property type="entry name" value="TA_antitoxin_MntA"/>
</dbReference>
<dbReference type="Pfam" id="PF18765">
    <property type="entry name" value="Polbeta"/>
    <property type="match status" value="1"/>
</dbReference>
<dbReference type="Gene3D" id="3.30.460.10">
    <property type="entry name" value="Beta Polymerase, domain 2"/>
    <property type="match status" value="1"/>
</dbReference>
<reference evidence="3" key="1">
    <citation type="submission" date="2019-05" db="EMBL/GenBank/DDBJ databases">
        <title>Genome sequence and methylation pattern of the halophilic Archaeon Natrinema versiforme BOL5-4.</title>
        <authorList>
            <person name="DasSarma P."/>
            <person name="Anton B.P."/>
            <person name="DasSarma S.L."/>
            <person name="Martinez F.L."/>
            <person name="Guzman D."/>
            <person name="Roberts R.J."/>
            <person name="DasSarma S."/>
        </authorList>
    </citation>
    <scope>NUCLEOTIDE SEQUENCE [LARGE SCALE GENOMIC DNA]</scope>
    <source>
        <strain evidence="3">BOL5-4</strain>
    </source>
</reference>
<protein>
    <submittedName>
        <fullName evidence="2">Nucleotidyltransferase domain-containing protein</fullName>
    </submittedName>
</protein>
<dbReference type="Proteomes" id="UP000302218">
    <property type="component" value="Chromosome"/>
</dbReference>
<dbReference type="SUPFAM" id="SSF81301">
    <property type="entry name" value="Nucleotidyltransferase"/>
    <property type="match status" value="1"/>
</dbReference>
<proteinExistence type="predicted"/>
<dbReference type="InterPro" id="IPR041633">
    <property type="entry name" value="Polbeta"/>
</dbReference>
<dbReference type="PANTHER" id="PTHR43852">
    <property type="entry name" value="NUCLEOTIDYLTRANSFERASE"/>
    <property type="match status" value="1"/>
</dbReference>
<dbReference type="InterPro" id="IPR043519">
    <property type="entry name" value="NT_sf"/>
</dbReference>
<organism evidence="2 3">
    <name type="scientific">Natrinema versiforme</name>
    <dbReference type="NCBI Taxonomy" id="88724"/>
    <lineage>
        <taxon>Archaea</taxon>
        <taxon>Methanobacteriati</taxon>
        <taxon>Methanobacteriota</taxon>
        <taxon>Stenosarchaea group</taxon>
        <taxon>Halobacteria</taxon>
        <taxon>Halobacteriales</taxon>
        <taxon>Natrialbaceae</taxon>
        <taxon>Natrinema</taxon>
    </lineage>
</organism>
<dbReference type="EMBL" id="CP040330">
    <property type="protein sequence ID" value="QCS42031.1"/>
    <property type="molecule type" value="Genomic_DNA"/>
</dbReference>